<evidence type="ECO:0000259" key="4">
    <source>
        <dbReference type="PROSITE" id="PS50110"/>
    </source>
</evidence>
<gene>
    <name evidence="6" type="primary">yehT_1</name>
    <name evidence="6" type="ORF">ERS852395_01236</name>
</gene>
<dbReference type="GO" id="GO:0000156">
    <property type="term" value="F:phosphorelay response regulator activity"/>
    <property type="evidence" value="ECO:0007669"/>
    <property type="project" value="InterPro"/>
</dbReference>
<name>A0A173ZIQ6_9FIRM</name>
<dbReference type="Gene3D" id="2.40.50.1020">
    <property type="entry name" value="LytTr DNA-binding domain"/>
    <property type="match status" value="1"/>
</dbReference>
<protein>
    <recommendedName>
        <fullName evidence="1">Stage 0 sporulation protein A homolog</fullName>
    </recommendedName>
</protein>
<dbReference type="SUPFAM" id="SSF52172">
    <property type="entry name" value="CheY-like"/>
    <property type="match status" value="1"/>
</dbReference>
<evidence type="ECO:0000259" key="5">
    <source>
        <dbReference type="PROSITE" id="PS50930"/>
    </source>
</evidence>
<dbReference type="PROSITE" id="PS50930">
    <property type="entry name" value="HTH_LYTTR"/>
    <property type="match status" value="1"/>
</dbReference>
<dbReference type="InterPro" id="IPR001789">
    <property type="entry name" value="Sig_transdc_resp-reg_receiver"/>
</dbReference>
<dbReference type="PROSITE" id="PS50110">
    <property type="entry name" value="RESPONSE_REGULATORY"/>
    <property type="match status" value="1"/>
</dbReference>
<dbReference type="AlphaFoldDB" id="A0A173ZIQ6"/>
<organism evidence="6 7">
    <name type="scientific">Blautia obeum</name>
    <dbReference type="NCBI Taxonomy" id="40520"/>
    <lineage>
        <taxon>Bacteria</taxon>
        <taxon>Bacillati</taxon>
        <taxon>Bacillota</taxon>
        <taxon>Clostridia</taxon>
        <taxon>Lachnospirales</taxon>
        <taxon>Lachnospiraceae</taxon>
        <taxon>Blautia</taxon>
    </lineage>
</organism>
<accession>A0A173ZIQ6</accession>
<proteinExistence type="predicted"/>
<reference evidence="6 7" key="1">
    <citation type="submission" date="2015-09" db="EMBL/GenBank/DDBJ databases">
        <authorList>
            <consortium name="Pathogen Informatics"/>
        </authorList>
    </citation>
    <scope>NUCLEOTIDE SEQUENCE [LARGE SCALE GENOMIC DNA]</scope>
    <source>
        <strain evidence="6 7">2789STDY5608838</strain>
    </source>
</reference>
<evidence type="ECO:0000313" key="6">
    <source>
        <dbReference type="EMBL" id="CUN75673.1"/>
    </source>
</evidence>
<sequence length="237" mass="27408">MYHIVICDDEPIFLTQISEMIIDILASMGESCEIRKYTSISELKNTLQNTPKSCDILILDIMLGENNGINFAECLRDTENQIPVIFISSSKEFVFDAYSAEPVGYILKPVSRQKLAEALTRAIRHLIPKSIIIDTPSRTVSFHIRDITYIEIINKELQIHLQDGTVTKIYKSLSAVREILPKDIFVQCHRCYIVSLYAVRSIRRFEITLNNHEIIPVSKYSYRDVQEQLQQYAAKWF</sequence>
<dbReference type="EMBL" id="CYZA01000005">
    <property type="protein sequence ID" value="CUN75673.1"/>
    <property type="molecule type" value="Genomic_DNA"/>
</dbReference>
<keyword evidence="3" id="KW-0597">Phosphoprotein</keyword>
<dbReference type="Pfam" id="PF00072">
    <property type="entry name" value="Response_reg"/>
    <property type="match status" value="1"/>
</dbReference>
<dbReference type="InterPro" id="IPR046947">
    <property type="entry name" value="LytR-like"/>
</dbReference>
<feature type="modified residue" description="4-aspartylphosphate" evidence="3">
    <location>
        <position position="60"/>
    </location>
</feature>
<dbReference type="SMART" id="SM00850">
    <property type="entry name" value="LytTR"/>
    <property type="match status" value="1"/>
</dbReference>
<dbReference type="PANTHER" id="PTHR37299:SF1">
    <property type="entry name" value="STAGE 0 SPORULATION PROTEIN A HOMOLOG"/>
    <property type="match status" value="1"/>
</dbReference>
<dbReference type="RefSeq" id="WP_055053050.1">
    <property type="nucleotide sequence ID" value="NZ_CYZA01000005.1"/>
</dbReference>
<dbReference type="Pfam" id="PF04397">
    <property type="entry name" value="LytTR"/>
    <property type="match status" value="1"/>
</dbReference>
<evidence type="ECO:0000256" key="2">
    <source>
        <dbReference type="ARBA" id="ARBA00024867"/>
    </source>
</evidence>
<dbReference type="GO" id="GO:0003677">
    <property type="term" value="F:DNA binding"/>
    <property type="evidence" value="ECO:0007669"/>
    <property type="project" value="InterPro"/>
</dbReference>
<evidence type="ECO:0000313" key="7">
    <source>
        <dbReference type="Proteomes" id="UP000095447"/>
    </source>
</evidence>
<dbReference type="Gene3D" id="3.40.50.2300">
    <property type="match status" value="1"/>
</dbReference>
<comment type="function">
    <text evidence="2">May play the central regulatory role in sporulation. It may be an element of the effector pathway responsible for the activation of sporulation genes in response to nutritional stress. Spo0A may act in concert with spo0H (a sigma factor) to control the expression of some genes that are critical to the sporulation process.</text>
</comment>
<dbReference type="Proteomes" id="UP000095447">
    <property type="component" value="Unassembled WGS sequence"/>
</dbReference>
<evidence type="ECO:0000256" key="1">
    <source>
        <dbReference type="ARBA" id="ARBA00018672"/>
    </source>
</evidence>
<feature type="domain" description="Response regulatory" evidence="4">
    <location>
        <begin position="3"/>
        <end position="123"/>
    </location>
</feature>
<dbReference type="SMART" id="SM00448">
    <property type="entry name" value="REC"/>
    <property type="match status" value="1"/>
</dbReference>
<dbReference type="InterPro" id="IPR007492">
    <property type="entry name" value="LytTR_DNA-bd_dom"/>
</dbReference>
<dbReference type="InterPro" id="IPR011006">
    <property type="entry name" value="CheY-like_superfamily"/>
</dbReference>
<dbReference type="PANTHER" id="PTHR37299">
    <property type="entry name" value="TRANSCRIPTIONAL REGULATOR-RELATED"/>
    <property type="match status" value="1"/>
</dbReference>
<evidence type="ECO:0000256" key="3">
    <source>
        <dbReference type="PROSITE-ProRule" id="PRU00169"/>
    </source>
</evidence>
<feature type="domain" description="HTH LytTR-type" evidence="5">
    <location>
        <begin position="131"/>
        <end position="231"/>
    </location>
</feature>